<dbReference type="RefSeq" id="WP_089651977.1">
    <property type="nucleotide sequence ID" value="NZ_FNIZ01000006.1"/>
</dbReference>
<gene>
    <name evidence="1" type="ORF">SAMN05421677_10692</name>
</gene>
<protein>
    <submittedName>
        <fullName evidence="1">Uncharacterized protein</fullName>
    </submittedName>
</protein>
<evidence type="ECO:0000313" key="1">
    <source>
        <dbReference type="EMBL" id="SDO58372.1"/>
    </source>
</evidence>
<sequence length="79" mass="9488">MKYGEPPMLPISLMLYDRYINDLVQKWGVYTRKDEFIREGMRTAYRVHKEKENVCNQDTMHMEVCGEIHKSLLNFFPSD</sequence>
<dbReference type="Proteomes" id="UP000198860">
    <property type="component" value="Unassembled WGS sequence"/>
</dbReference>
<organism evidence="1 2">
    <name type="scientific">Halobacillus aidingensis</name>
    <dbReference type="NCBI Taxonomy" id="240303"/>
    <lineage>
        <taxon>Bacteria</taxon>
        <taxon>Bacillati</taxon>
        <taxon>Bacillota</taxon>
        <taxon>Bacilli</taxon>
        <taxon>Bacillales</taxon>
        <taxon>Bacillaceae</taxon>
        <taxon>Halobacillus</taxon>
    </lineage>
</organism>
<dbReference type="EMBL" id="FNIZ01000006">
    <property type="protein sequence ID" value="SDO58372.1"/>
    <property type="molecule type" value="Genomic_DNA"/>
</dbReference>
<dbReference type="OrthoDB" id="2971762at2"/>
<keyword evidence="2" id="KW-1185">Reference proteome</keyword>
<dbReference type="AlphaFoldDB" id="A0A1H0KRG1"/>
<reference evidence="2" key="1">
    <citation type="submission" date="2016-10" db="EMBL/GenBank/DDBJ databases">
        <authorList>
            <person name="Varghese N."/>
            <person name="Submissions S."/>
        </authorList>
    </citation>
    <scope>NUCLEOTIDE SEQUENCE [LARGE SCALE GENOMIC DNA]</scope>
    <source>
        <strain evidence="2">CGMCC 1.3703</strain>
    </source>
</reference>
<name>A0A1H0KRG1_HALAD</name>
<proteinExistence type="predicted"/>
<accession>A0A1H0KRG1</accession>
<evidence type="ECO:0000313" key="2">
    <source>
        <dbReference type="Proteomes" id="UP000198860"/>
    </source>
</evidence>